<proteinExistence type="predicted"/>
<dbReference type="Proteomes" id="UP001473302">
    <property type="component" value="Unassembled WGS sequence"/>
</dbReference>
<accession>A0ABP9YVY7</accession>
<sequence>MYEILEGKVNSKKRKSTVAVERREATDQVQENDGVSIAGINESVGTFIKKKALEKYEAFSSLTIQEQTVVSLGMNLILDLSFEFEEGQSTLFTRSQWNALQARFPAAGPGYDDLDKSLENLTILYTRTLGQLSNAKTGQENK</sequence>
<gene>
    <name evidence="1" type="ORF">MFLAVUS_004450</name>
</gene>
<name>A0ABP9YVY7_9FUNG</name>
<keyword evidence="2" id="KW-1185">Reference proteome</keyword>
<reference evidence="1 2" key="1">
    <citation type="submission" date="2024-04" db="EMBL/GenBank/DDBJ databases">
        <title>genome sequences of Mucor flavus KT1a and Helicostylum pulchrum KT1b strains isolated from the surface of a dry-aged beef.</title>
        <authorList>
            <person name="Toyotome T."/>
            <person name="Hosono M."/>
            <person name="Torimaru M."/>
            <person name="Fukuda K."/>
            <person name="Mikami N."/>
        </authorList>
    </citation>
    <scope>NUCLEOTIDE SEQUENCE [LARGE SCALE GENOMIC DNA]</scope>
    <source>
        <strain evidence="1 2">KT1a</strain>
    </source>
</reference>
<evidence type="ECO:0000313" key="1">
    <source>
        <dbReference type="EMBL" id="GAA5811021.1"/>
    </source>
</evidence>
<comment type="caution">
    <text evidence="1">The sequence shown here is derived from an EMBL/GenBank/DDBJ whole genome shotgun (WGS) entry which is preliminary data.</text>
</comment>
<dbReference type="EMBL" id="BAABUK010000008">
    <property type="protein sequence ID" value="GAA5811021.1"/>
    <property type="molecule type" value="Genomic_DNA"/>
</dbReference>
<organism evidence="1 2">
    <name type="scientific">Mucor flavus</name>
    <dbReference type="NCBI Taxonomy" id="439312"/>
    <lineage>
        <taxon>Eukaryota</taxon>
        <taxon>Fungi</taxon>
        <taxon>Fungi incertae sedis</taxon>
        <taxon>Mucoromycota</taxon>
        <taxon>Mucoromycotina</taxon>
        <taxon>Mucoromycetes</taxon>
        <taxon>Mucorales</taxon>
        <taxon>Mucorineae</taxon>
        <taxon>Mucoraceae</taxon>
        <taxon>Mucor</taxon>
    </lineage>
</organism>
<evidence type="ECO:0000313" key="2">
    <source>
        <dbReference type="Proteomes" id="UP001473302"/>
    </source>
</evidence>
<protein>
    <submittedName>
        <fullName evidence="1">Uncharacterized protein</fullName>
    </submittedName>
</protein>